<dbReference type="InterPro" id="IPR051532">
    <property type="entry name" value="Ester_Hydrolysis_Enzymes"/>
</dbReference>
<comment type="caution">
    <text evidence="2">The sequence shown here is derived from an EMBL/GenBank/DDBJ whole genome shotgun (WGS) entry which is preliminary data.</text>
</comment>
<accession>A0A974AFA9</accession>
<name>A0A974AFA9_9BRAD</name>
<organism evidence="2">
    <name type="scientific">Bradyrhizobium quebecense</name>
    <dbReference type="NCBI Taxonomy" id="2748629"/>
    <lineage>
        <taxon>Bacteria</taxon>
        <taxon>Pseudomonadati</taxon>
        <taxon>Pseudomonadota</taxon>
        <taxon>Alphaproteobacteria</taxon>
        <taxon>Hyphomicrobiales</taxon>
        <taxon>Nitrobacteraceae</taxon>
        <taxon>Bradyrhizobium</taxon>
    </lineage>
</organism>
<sequence>MTAPDLPPETLRPVPLSNSNDGASIIACLGSSSTAGKGQAFDWIGELERRPRNRRCRFRNFGVGGDLAYNALQRLPDVLAYHPQKVVVWVGGNDVLALVSKKVRRFFQFSKHLPSDPSPEWFRENVRRIIRRLKAETSSDVALCSLSPIGEDPTSSNPFQSEINRRVDEFSESVRLVAQEEDVGYLAVHEAMLSQIMAEPGRAFTCFQFFAFYRDAFRALALRKGPDEIAQMNGWRFHTDGVHLNSRGAMIVADLVQEFIDKEPRHSN</sequence>
<dbReference type="PANTHER" id="PTHR30383:SF5">
    <property type="entry name" value="SGNH HYDROLASE-TYPE ESTERASE DOMAIN-CONTAINING PROTEIN"/>
    <property type="match status" value="1"/>
</dbReference>
<dbReference type="SUPFAM" id="SSF52266">
    <property type="entry name" value="SGNH hydrolase"/>
    <property type="match status" value="1"/>
</dbReference>
<dbReference type="InterPro" id="IPR013830">
    <property type="entry name" value="SGNH_hydro"/>
</dbReference>
<proteinExistence type="predicted"/>
<dbReference type="PANTHER" id="PTHR30383">
    <property type="entry name" value="THIOESTERASE 1/PROTEASE 1/LYSOPHOSPHOLIPASE L1"/>
    <property type="match status" value="1"/>
</dbReference>
<gene>
    <name evidence="2" type="ORF">HU230_22495</name>
</gene>
<dbReference type="RefSeq" id="WP_176531980.1">
    <property type="nucleotide sequence ID" value="NZ_CP088022.1"/>
</dbReference>
<reference evidence="2" key="1">
    <citation type="submission" date="2020-06" db="EMBL/GenBank/DDBJ databases">
        <title>Whole Genome Sequence of Bradyrhizobium sp. Strain 66S1MB.</title>
        <authorList>
            <person name="Bromfield E."/>
            <person name="Cloutier S."/>
        </authorList>
    </citation>
    <scope>NUCLEOTIDE SEQUENCE</scope>
    <source>
        <strain evidence="2">66S1MB</strain>
    </source>
</reference>
<dbReference type="AlphaFoldDB" id="A0A974AFA9"/>
<dbReference type="Gene3D" id="3.40.50.1110">
    <property type="entry name" value="SGNH hydrolase"/>
    <property type="match status" value="1"/>
</dbReference>
<evidence type="ECO:0000259" key="1">
    <source>
        <dbReference type="Pfam" id="PF13472"/>
    </source>
</evidence>
<protein>
    <recommendedName>
        <fullName evidence="1">SGNH hydrolase-type esterase domain-containing protein</fullName>
    </recommendedName>
</protein>
<dbReference type="InterPro" id="IPR036514">
    <property type="entry name" value="SGNH_hydro_sf"/>
</dbReference>
<evidence type="ECO:0000313" key="2">
    <source>
        <dbReference type="EMBL" id="NVL08475.1"/>
    </source>
</evidence>
<feature type="domain" description="SGNH hydrolase-type esterase" evidence="1">
    <location>
        <begin position="28"/>
        <end position="197"/>
    </location>
</feature>
<dbReference type="EMBL" id="JABWSX010000001">
    <property type="protein sequence ID" value="NVL08475.1"/>
    <property type="molecule type" value="Genomic_DNA"/>
</dbReference>
<dbReference type="GO" id="GO:0004622">
    <property type="term" value="F:phosphatidylcholine lysophospholipase activity"/>
    <property type="evidence" value="ECO:0007669"/>
    <property type="project" value="TreeGrafter"/>
</dbReference>
<dbReference type="Pfam" id="PF13472">
    <property type="entry name" value="Lipase_GDSL_2"/>
    <property type="match status" value="1"/>
</dbReference>